<dbReference type="AlphaFoldDB" id="A0A9D3P9C2"/>
<comment type="caution">
    <text evidence="1">The sequence shown here is derived from an EMBL/GenBank/DDBJ whole genome shotgun (WGS) entry which is preliminary data.</text>
</comment>
<keyword evidence="2" id="KW-1185">Reference proteome</keyword>
<reference evidence="1" key="1">
    <citation type="submission" date="2021-01" db="EMBL/GenBank/DDBJ databases">
        <authorList>
            <person name="Zahm M."/>
            <person name="Roques C."/>
            <person name="Cabau C."/>
            <person name="Klopp C."/>
            <person name="Donnadieu C."/>
            <person name="Jouanno E."/>
            <person name="Lampietro C."/>
            <person name="Louis A."/>
            <person name="Herpin A."/>
            <person name="Echchiki A."/>
            <person name="Berthelot C."/>
            <person name="Parey E."/>
            <person name="Roest-Crollius H."/>
            <person name="Braasch I."/>
            <person name="Postlethwait J."/>
            <person name="Bobe J."/>
            <person name="Montfort J."/>
            <person name="Bouchez O."/>
            <person name="Begum T."/>
            <person name="Mejri S."/>
            <person name="Adams A."/>
            <person name="Chen W.-J."/>
            <person name="Guiguen Y."/>
        </authorList>
    </citation>
    <scope>NUCLEOTIDE SEQUENCE</scope>
    <source>
        <strain evidence="1">YG-15Mar2019-1</strain>
        <tissue evidence="1">Brain</tissue>
    </source>
</reference>
<dbReference type="EMBL" id="JAFDVH010000025">
    <property type="protein sequence ID" value="KAG7454787.1"/>
    <property type="molecule type" value="Genomic_DNA"/>
</dbReference>
<sequence length="80" mass="8333">MPRAGGYAPVTRCGCPGMKLRALLAGGAGCRILTAAVLWSHTGPCERGYISSPILLISTLTAIPDDMAASHWADHPKSDV</sequence>
<gene>
    <name evidence="1" type="ORF">MATL_G00263560</name>
</gene>
<evidence type="ECO:0000313" key="1">
    <source>
        <dbReference type="EMBL" id="KAG7454787.1"/>
    </source>
</evidence>
<dbReference type="Proteomes" id="UP001046870">
    <property type="component" value="Chromosome 25"/>
</dbReference>
<organism evidence="1 2">
    <name type="scientific">Megalops atlanticus</name>
    <name type="common">Tarpon</name>
    <name type="synonym">Clupea gigantea</name>
    <dbReference type="NCBI Taxonomy" id="7932"/>
    <lineage>
        <taxon>Eukaryota</taxon>
        <taxon>Metazoa</taxon>
        <taxon>Chordata</taxon>
        <taxon>Craniata</taxon>
        <taxon>Vertebrata</taxon>
        <taxon>Euteleostomi</taxon>
        <taxon>Actinopterygii</taxon>
        <taxon>Neopterygii</taxon>
        <taxon>Teleostei</taxon>
        <taxon>Elopiformes</taxon>
        <taxon>Megalopidae</taxon>
        <taxon>Megalops</taxon>
    </lineage>
</organism>
<evidence type="ECO:0000313" key="2">
    <source>
        <dbReference type="Proteomes" id="UP001046870"/>
    </source>
</evidence>
<protein>
    <submittedName>
        <fullName evidence="1">Uncharacterized protein</fullName>
    </submittedName>
</protein>
<name>A0A9D3P9C2_MEGAT</name>
<proteinExistence type="predicted"/>
<accession>A0A9D3P9C2</accession>